<proteinExistence type="predicted"/>
<keyword evidence="3 6" id="KW-0812">Transmembrane</keyword>
<feature type="transmembrane region" description="Helical" evidence="6">
    <location>
        <begin position="359"/>
        <end position="379"/>
    </location>
</feature>
<sequence>MKTIDKYISRNFFAGYIISAAVLVGLRMLIDLFVNFDEFAETEGLIPMLNNIFTFYAVQSAVYFRDFAGVIAVFAAAFTLGRMTRDNELVAIMASGISLKRVIAPILAAAALMTGLLVIDQELIIPGYANMIVRSHDSINEASQMSVECLADSSGNIVYAGSFSEADKNMKDLTVVLSPEEDDENTAEGWIKADMAVYKGKGEWKLYTKAGTDEDGKTLYKQGTEIELFSKESGSRIDTTKKMVYSYNTDLTPETIPVRNKQKNIDLLSSAQLARLAESGARVRDRARLYVQRYSRFTDPIINFVMLMVALPVLVCRDKKQMKFAALKSFSITAACFIFTFACKIVATEPIMGKIMPDFWAALPVIVFMPVAVVEMSSIKT</sequence>
<keyword evidence="2" id="KW-1003">Cell membrane</keyword>
<name>A0A1Q2HSK1_9BACT</name>
<feature type="transmembrane region" description="Helical" evidence="6">
    <location>
        <begin position="12"/>
        <end position="30"/>
    </location>
</feature>
<dbReference type="GO" id="GO:0015920">
    <property type="term" value="P:lipopolysaccharide transport"/>
    <property type="evidence" value="ECO:0007669"/>
    <property type="project" value="TreeGrafter"/>
</dbReference>
<gene>
    <name evidence="7" type="ORF">L21SP3_02254</name>
</gene>
<evidence type="ECO:0000256" key="1">
    <source>
        <dbReference type="ARBA" id="ARBA00004651"/>
    </source>
</evidence>
<evidence type="ECO:0000256" key="2">
    <source>
        <dbReference type="ARBA" id="ARBA00022475"/>
    </source>
</evidence>
<evidence type="ECO:0000313" key="7">
    <source>
        <dbReference type="EMBL" id="AQQ10422.1"/>
    </source>
</evidence>
<keyword evidence="8" id="KW-1185">Reference proteome</keyword>
<evidence type="ECO:0000256" key="4">
    <source>
        <dbReference type="ARBA" id="ARBA00022989"/>
    </source>
</evidence>
<evidence type="ECO:0000256" key="5">
    <source>
        <dbReference type="ARBA" id="ARBA00023136"/>
    </source>
</evidence>
<dbReference type="OrthoDB" id="262519at2"/>
<evidence type="ECO:0000256" key="6">
    <source>
        <dbReference type="SAM" id="Phobius"/>
    </source>
</evidence>
<dbReference type="PANTHER" id="PTHR33529">
    <property type="entry name" value="SLR0882 PROTEIN-RELATED"/>
    <property type="match status" value="1"/>
</dbReference>
<evidence type="ECO:0000256" key="3">
    <source>
        <dbReference type="ARBA" id="ARBA00022692"/>
    </source>
</evidence>
<dbReference type="EMBL" id="CP019633">
    <property type="protein sequence ID" value="AQQ10422.1"/>
    <property type="molecule type" value="Genomic_DNA"/>
</dbReference>
<keyword evidence="5 6" id="KW-0472">Membrane</keyword>
<dbReference type="InterPro" id="IPR005495">
    <property type="entry name" value="LptG/LptF_permease"/>
</dbReference>
<dbReference type="RefSeq" id="WP_077541612.1">
    <property type="nucleotide sequence ID" value="NZ_CP019633.1"/>
</dbReference>
<protein>
    <submittedName>
        <fullName evidence="7">Lipopolysaccharide ABC transporter permease</fullName>
    </submittedName>
</protein>
<evidence type="ECO:0000313" key="8">
    <source>
        <dbReference type="Proteomes" id="UP000188273"/>
    </source>
</evidence>
<keyword evidence="4 6" id="KW-1133">Transmembrane helix</keyword>
<dbReference type="KEGG" id="pbu:L21SP3_02254"/>
<dbReference type="AlphaFoldDB" id="A0A1Q2HSK1"/>
<dbReference type="PANTHER" id="PTHR33529:SF6">
    <property type="entry name" value="YJGP_YJGQ FAMILY PERMEASE"/>
    <property type="match status" value="1"/>
</dbReference>
<reference evidence="8" key="1">
    <citation type="submission" date="2017-02" db="EMBL/GenBank/DDBJ databases">
        <title>Comparative genomics and description of representatives of a novel lineage of planctomycetes thriving in anoxic sediments.</title>
        <authorList>
            <person name="Spring S."/>
            <person name="Bunk B."/>
            <person name="Sproer C."/>
            <person name="Klenk H.-P."/>
        </authorList>
    </citation>
    <scope>NUCLEOTIDE SEQUENCE [LARGE SCALE GENOMIC DNA]</scope>
    <source>
        <strain evidence="8">L21-RPul-D3</strain>
    </source>
</reference>
<feature type="transmembrane region" description="Helical" evidence="6">
    <location>
        <begin position="301"/>
        <end position="317"/>
    </location>
</feature>
<feature type="transmembrane region" description="Helical" evidence="6">
    <location>
        <begin position="102"/>
        <end position="119"/>
    </location>
</feature>
<accession>A0A1Q2HSK1</accession>
<organism evidence="7 8">
    <name type="scientific">Sedimentisphaera cyanobacteriorum</name>
    <dbReference type="NCBI Taxonomy" id="1940790"/>
    <lineage>
        <taxon>Bacteria</taxon>
        <taxon>Pseudomonadati</taxon>
        <taxon>Planctomycetota</taxon>
        <taxon>Phycisphaerae</taxon>
        <taxon>Sedimentisphaerales</taxon>
        <taxon>Sedimentisphaeraceae</taxon>
        <taxon>Sedimentisphaera</taxon>
    </lineage>
</organism>
<dbReference type="STRING" id="1940790.L21SP3_02254"/>
<dbReference type="Proteomes" id="UP000188273">
    <property type="component" value="Chromosome"/>
</dbReference>
<dbReference type="GO" id="GO:0043190">
    <property type="term" value="C:ATP-binding cassette (ABC) transporter complex"/>
    <property type="evidence" value="ECO:0007669"/>
    <property type="project" value="TreeGrafter"/>
</dbReference>
<feature type="transmembrane region" description="Helical" evidence="6">
    <location>
        <begin position="329"/>
        <end position="347"/>
    </location>
</feature>
<comment type="subcellular location">
    <subcellularLocation>
        <location evidence="1">Cell membrane</location>
        <topology evidence="1">Multi-pass membrane protein</topology>
    </subcellularLocation>
</comment>
<feature type="transmembrane region" description="Helical" evidence="6">
    <location>
        <begin position="62"/>
        <end position="81"/>
    </location>
</feature>
<dbReference type="Pfam" id="PF03739">
    <property type="entry name" value="LptF_LptG"/>
    <property type="match status" value="1"/>
</dbReference>